<keyword evidence="2" id="KW-1185">Reference proteome</keyword>
<gene>
    <name evidence="1" type="ORF">MLD38_030841</name>
</gene>
<evidence type="ECO:0000313" key="1">
    <source>
        <dbReference type="EMBL" id="KAI4325440.1"/>
    </source>
</evidence>
<evidence type="ECO:0000313" key="2">
    <source>
        <dbReference type="Proteomes" id="UP001057402"/>
    </source>
</evidence>
<accession>A0ACB9MNE8</accession>
<comment type="caution">
    <text evidence="1">The sequence shown here is derived from an EMBL/GenBank/DDBJ whole genome shotgun (WGS) entry which is preliminary data.</text>
</comment>
<dbReference type="Proteomes" id="UP001057402">
    <property type="component" value="Chromosome 9"/>
</dbReference>
<proteinExistence type="predicted"/>
<protein>
    <submittedName>
        <fullName evidence="1">Uncharacterized protein</fullName>
    </submittedName>
</protein>
<organism evidence="1 2">
    <name type="scientific">Melastoma candidum</name>
    <dbReference type="NCBI Taxonomy" id="119954"/>
    <lineage>
        <taxon>Eukaryota</taxon>
        <taxon>Viridiplantae</taxon>
        <taxon>Streptophyta</taxon>
        <taxon>Embryophyta</taxon>
        <taxon>Tracheophyta</taxon>
        <taxon>Spermatophyta</taxon>
        <taxon>Magnoliopsida</taxon>
        <taxon>eudicotyledons</taxon>
        <taxon>Gunneridae</taxon>
        <taxon>Pentapetalae</taxon>
        <taxon>rosids</taxon>
        <taxon>malvids</taxon>
        <taxon>Myrtales</taxon>
        <taxon>Melastomataceae</taxon>
        <taxon>Melastomatoideae</taxon>
        <taxon>Melastomateae</taxon>
        <taxon>Melastoma</taxon>
    </lineage>
</organism>
<sequence>MATEENLPSVTQNRLCLTDEKLDQEIEEQKFKMDALQKGLEEVTASFDKTEKITSTEADTTNGRIGIAAVLLAYLRSKAKIMANPDLASLSCGIKHVCGIGLVDRNGTPLSNWSKNVDLSLLDGSVKIVSLVMEILVKRAIMAESEASEEKERATLGQEEIKRKAIQIENMSSRLEDMENFAIGTKNILEEVRLRVEELVEETSRQRRQAAENEEELSRVKRDFESLKSFVSSLISVRETLLSSERQFQTIEILFERLTANATALENEKLQKEAEVRKLMEENVRLSALLDKKEAQLLAMNEQCKLMALNASRSGI</sequence>
<dbReference type="EMBL" id="CM042888">
    <property type="protein sequence ID" value="KAI4325440.1"/>
    <property type="molecule type" value="Genomic_DNA"/>
</dbReference>
<reference evidence="2" key="1">
    <citation type="journal article" date="2023" name="Front. Plant Sci.">
        <title>Chromosomal-level genome assembly of Melastoma candidum provides insights into trichome evolution.</title>
        <authorList>
            <person name="Zhong Y."/>
            <person name="Wu W."/>
            <person name="Sun C."/>
            <person name="Zou P."/>
            <person name="Liu Y."/>
            <person name="Dai S."/>
            <person name="Zhou R."/>
        </authorList>
    </citation>
    <scope>NUCLEOTIDE SEQUENCE [LARGE SCALE GENOMIC DNA]</scope>
</reference>
<name>A0ACB9MNE8_9MYRT</name>